<gene>
    <name evidence="5" type="ORF">C2L80_09245</name>
</gene>
<feature type="domain" description="4Fe-4S ferredoxin-type" evidence="4">
    <location>
        <begin position="186"/>
        <end position="216"/>
    </location>
</feature>
<keyword evidence="6" id="KW-1185">Reference proteome</keyword>
<dbReference type="EMBL" id="PPEL01000057">
    <property type="protein sequence ID" value="PNV64954.1"/>
    <property type="molecule type" value="Genomic_DNA"/>
</dbReference>
<keyword evidence="3" id="KW-0411">Iron-sulfur</keyword>
<dbReference type="PROSITE" id="PS00198">
    <property type="entry name" value="4FE4S_FER_1"/>
    <property type="match status" value="2"/>
</dbReference>
<comment type="caution">
    <text evidence="5">The sequence shown here is derived from an EMBL/GenBank/DDBJ whole genome shotgun (WGS) entry which is preliminary data.</text>
</comment>
<evidence type="ECO:0000256" key="2">
    <source>
        <dbReference type="ARBA" id="ARBA00023004"/>
    </source>
</evidence>
<dbReference type="GO" id="GO:0051536">
    <property type="term" value="F:iron-sulfur cluster binding"/>
    <property type="evidence" value="ECO:0007669"/>
    <property type="project" value="UniProtKB-KW"/>
</dbReference>
<dbReference type="InterPro" id="IPR017896">
    <property type="entry name" value="4Fe4S_Fe-S-bd"/>
</dbReference>
<evidence type="ECO:0000313" key="5">
    <source>
        <dbReference type="EMBL" id="PNV64954.1"/>
    </source>
</evidence>
<keyword evidence="2" id="KW-0408">Iron</keyword>
<dbReference type="GO" id="GO:0046872">
    <property type="term" value="F:metal ion binding"/>
    <property type="evidence" value="ECO:0007669"/>
    <property type="project" value="UniProtKB-KW"/>
</dbReference>
<dbReference type="AlphaFoldDB" id="A0A2K2U3W3"/>
<dbReference type="InterPro" id="IPR029039">
    <property type="entry name" value="Flavoprotein-like_sf"/>
</dbReference>
<dbReference type="Pfam" id="PF12838">
    <property type="entry name" value="Fer4_7"/>
    <property type="match status" value="1"/>
</dbReference>
<dbReference type="RefSeq" id="WP_103263076.1">
    <property type="nucleotide sequence ID" value="NZ_PPEL01000057.1"/>
</dbReference>
<evidence type="ECO:0000256" key="3">
    <source>
        <dbReference type="ARBA" id="ARBA00023014"/>
    </source>
</evidence>
<dbReference type="Proteomes" id="UP000236488">
    <property type="component" value="Unassembled WGS sequence"/>
</dbReference>
<dbReference type="Gene3D" id="3.40.50.360">
    <property type="match status" value="1"/>
</dbReference>
<reference evidence="5 6" key="1">
    <citation type="journal article" date="2018" name="Int. J. Syst. Evol. Microbiol.">
        <title>Rubneribacter badeniensis gen. nov., sp. nov. and Enteroscipio rubneri gen. nov., sp. nov., new members of the Eggerthellaceae isolated from human faeces.</title>
        <authorList>
            <person name="Danylec N."/>
            <person name="Gobl A."/>
            <person name="Stoll D.A."/>
            <person name="Hetzer B."/>
            <person name="Kulling S.E."/>
            <person name="Huch M."/>
        </authorList>
    </citation>
    <scope>NUCLEOTIDE SEQUENCE [LARGE SCALE GENOMIC DNA]</scope>
    <source>
        <strain evidence="5 6">ResAG-85</strain>
    </source>
</reference>
<name>A0A2K2U3W3_9ACTN</name>
<dbReference type="InterPro" id="IPR047964">
    <property type="entry name" value="EFR1-like"/>
</dbReference>
<evidence type="ECO:0000256" key="1">
    <source>
        <dbReference type="ARBA" id="ARBA00022723"/>
    </source>
</evidence>
<dbReference type="PROSITE" id="PS51379">
    <property type="entry name" value="4FE4S_FER_2"/>
    <property type="match status" value="2"/>
</dbReference>
<keyword evidence="1" id="KW-0479">Metal-binding</keyword>
<proteinExistence type="predicted"/>
<sequence length="263" mass="29195">MIFYFTGTGNSLAAAQTIARATGDMLADIGASYKRKDFDFTLEQGEQLGFVFPTYYWTTPAIVDTFVKLARFRTGNREAFAPGYCFAVVSCGRFVGNAARVFETRLLASQGINLDASFSVRSVGNCTFLYAPAQGERREQLLANAELEARRVAERVRQRERVHAEHRNPVGVLLSAAFERDEKPCPTASFHTLPTCIHCGRCAELCPTNTITLIEGTPRWAEMGCTRCLACLHRCPTNSIQYGKRTETRGRYANPVLAERKGA</sequence>
<evidence type="ECO:0000313" key="6">
    <source>
        <dbReference type="Proteomes" id="UP000236488"/>
    </source>
</evidence>
<evidence type="ECO:0000259" key="4">
    <source>
        <dbReference type="PROSITE" id="PS51379"/>
    </source>
</evidence>
<feature type="domain" description="4Fe-4S ferredoxin-type" evidence="4">
    <location>
        <begin position="218"/>
        <end position="245"/>
    </location>
</feature>
<dbReference type="SUPFAM" id="SSF54862">
    <property type="entry name" value="4Fe-4S ferredoxins"/>
    <property type="match status" value="1"/>
</dbReference>
<dbReference type="Gene3D" id="3.30.70.20">
    <property type="match status" value="1"/>
</dbReference>
<dbReference type="NCBIfam" id="NF038196">
    <property type="entry name" value="ferrodoxin_EFR1"/>
    <property type="match status" value="1"/>
</dbReference>
<dbReference type="InterPro" id="IPR017900">
    <property type="entry name" value="4Fe4S_Fe_S_CS"/>
</dbReference>
<organism evidence="5 6">
    <name type="scientific">Rubneribacter badeniensis</name>
    <dbReference type="NCBI Taxonomy" id="2070688"/>
    <lineage>
        <taxon>Bacteria</taxon>
        <taxon>Bacillati</taxon>
        <taxon>Actinomycetota</taxon>
        <taxon>Coriobacteriia</taxon>
        <taxon>Eggerthellales</taxon>
        <taxon>Eggerthellaceae</taxon>
        <taxon>Rubneribacter</taxon>
    </lineage>
</organism>
<dbReference type="SUPFAM" id="SSF52218">
    <property type="entry name" value="Flavoproteins"/>
    <property type="match status" value="1"/>
</dbReference>
<protein>
    <submittedName>
        <fullName evidence="5">4Fe-4S ferredoxin</fullName>
    </submittedName>
</protein>
<accession>A0A2K2U3W3</accession>